<evidence type="ECO:0000256" key="2">
    <source>
        <dbReference type="SAM" id="Phobius"/>
    </source>
</evidence>
<keyword evidence="4" id="KW-1185">Reference proteome</keyword>
<accession>A0ABT8H7P3</accession>
<dbReference type="Proteomes" id="UP001172687">
    <property type="component" value="Unassembled WGS sequence"/>
</dbReference>
<feature type="transmembrane region" description="Helical" evidence="2">
    <location>
        <begin position="35"/>
        <end position="57"/>
    </location>
</feature>
<gene>
    <name evidence="3" type="ORF">QYF68_02930</name>
</gene>
<evidence type="ECO:0000256" key="1">
    <source>
        <dbReference type="SAM" id="MobiDB-lite"/>
    </source>
</evidence>
<protein>
    <recommendedName>
        <fullName evidence="5">DUF4129 domain-containing protein</fullName>
    </recommendedName>
</protein>
<comment type="caution">
    <text evidence="3">The sequence shown here is derived from an EMBL/GenBank/DDBJ whole genome shotgun (WGS) entry which is preliminary data.</text>
</comment>
<reference evidence="3" key="1">
    <citation type="submission" date="2023-07" db="EMBL/GenBank/DDBJ databases">
        <title>Degradation of tert-butanol by M. austroafricanum TBA100.</title>
        <authorList>
            <person name="Helbich S."/>
            <person name="Vainshtein Y."/>
        </authorList>
    </citation>
    <scope>NUCLEOTIDE SEQUENCE</scope>
    <source>
        <strain evidence="3">TBA100</strain>
    </source>
</reference>
<name>A0ABT8H7P3_MYCAO</name>
<keyword evidence="2" id="KW-1133">Transmembrane helix</keyword>
<dbReference type="RefSeq" id="WP_158023730.1">
    <property type="nucleotide sequence ID" value="NZ_JAUHTC010000012.1"/>
</dbReference>
<proteinExistence type="predicted"/>
<dbReference type="EMBL" id="JAUHTC010000012">
    <property type="protein sequence ID" value="MDN4516776.1"/>
    <property type="molecule type" value="Genomic_DNA"/>
</dbReference>
<sequence length="108" mass="11574">MGAQNGLRHRKKPRRAGSESGKEVSTVMAAYGEGWLAVVIGAALLLVLLVAIVAAALRARRRRHDATAVARCWGLIAEALVVRQRVSGQIDAATYQARMNDLVAGGRR</sequence>
<feature type="region of interest" description="Disordered" evidence="1">
    <location>
        <begin position="1"/>
        <end position="23"/>
    </location>
</feature>
<keyword evidence="2" id="KW-0812">Transmembrane</keyword>
<evidence type="ECO:0000313" key="3">
    <source>
        <dbReference type="EMBL" id="MDN4516776.1"/>
    </source>
</evidence>
<keyword evidence="2" id="KW-0472">Membrane</keyword>
<evidence type="ECO:0008006" key="5">
    <source>
        <dbReference type="Google" id="ProtNLM"/>
    </source>
</evidence>
<organism evidence="3 4">
    <name type="scientific">Mycolicibacterium austroafricanum</name>
    <name type="common">Mycobacterium austroafricanum</name>
    <dbReference type="NCBI Taxonomy" id="39687"/>
    <lineage>
        <taxon>Bacteria</taxon>
        <taxon>Bacillati</taxon>
        <taxon>Actinomycetota</taxon>
        <taxon>Actinomycetes</taxon>
        <taxon>Mycobacteriales</taxon>
        <taxon>Mycobacteriaceae</taxon>
        <taxon>Mycolicibacterium</taxon>
    </lineage>
</organism>
<evidence type="ECO:0000313" key="4">
    <source>
        <dbReference type="Proteomes" id="UP001172687"/>
    </source>
</evidence>